<comment type="caution">
    <text evidence="4">The sequence shown here is derived from an EMBL/GenBank/DDBJ whole genome shotgun (WGS) entry which is preliminary data.</text>
</comment>
<dbReference type="NCBIfam" id="TIGR02595">
    <property type="entry name" value="PEP_CTERM"/>
    <property type="match status" value="1"/>
</dbReference>
<evidence type="ECO:0000259" key="3">
    <source>
        <dbReference type="Pfam" id="PF07589"/>
    </source>
</evidence>
<name>A0ABR7UE08_9BRAD</name>
<keyword evidence="2" id="KW-0732">Signal</keyword>
<dbReference type="Proteomes" id="UP000639516">
    <property type="component" value="Unassembled WGS sequence"/>
</dbReference>
<dbReference type="InterPro" id="IPR013424">
    <property type="entry name" value="Ice-binding_C"/>
</dbReference>
<dbReference type="EMBL" id="JAATTO010000047">
    <property type="protein sequence ID" value="MBC9982210.1"/>
    <property type="molecule type" value="Genomic_DNA"/>
</dbReference>
<keyword evidence="5" id="KW-1185">Reference proteome</keyword>
<feature type="transmembrane region" description="Helical" evidence="1">
    <location>
        <begin position="493"/>
        <end position="510"/>
    </location>
</feature>
<proteinExistence type="predicted"/>
<sequence length="520" mass="53862">MLLSIRNVDRAIFYVGSSVAALTLAPVAHADPIIQSGSLLIATTTYQDVGDVANLQVGSKLPGSFNKNGVYSSASAVSNGDLNTVWNNAKVDGAFGVTSAITLQNLNATTGAVQSTLNIDPSVVSTSFPSKSELGLNITNTSSGLVATFMGYAGGGVGKLDVSNSDTTAFKDTTNPVTAQFAPGTNQTYAFNRSVVAVDAKGNVSTTQTLAYGGNNGRAAVLAPNGLYYTVGNSNNGTGTPPQLTTSTGLEVVTPGSTANSTMVDPAYNSIAGDKAGKDSNFRGLTSFNGQLYFTKGSGSNGINTVYTVGNPNGQLPTAATASQAQISILPGFSTASAKTNPEFTPFGLFFANPKTLYVADEGTGNATDTSLHAGLEKWSLVNGTWTLDYTLRSNLIGQTYSVKGWNYQETTVGLRNLAGRVNADGTVTLWAVTATTSGSGDNGADPNEIVTINDLLDATSLPVNETFGTFDGPKAGLRYGGVAFASDVPEPSTWAMMMLGFFGLGFVAYRRRAQFKFAL</sequence>
<reference evidence="4 5" key="1">
    <citation type="journal article" date="2020" name="Arch. Microbiol.">
        <title>Bradyrhizobium campsiandrae sp. nov., a nitrogen-fixing bacterial strain isolated from a native leguminous tree from the Amazon adapted to flooded conditions.</title>
        <authorList>
            <person name="Cabral Michel D."/>
            <person name="Martins da Costa E."/>
            <person name="Azarias Guimaraes A."/>
            <person name="Soares de Carvalho T."/>
            <person name="Santos de Castro Caputo P."/>
            <person name="Willems A."/>
            <person name="de Souza Moreira F.M."/>
        </authorList>
    </citation>
    <scope>NUCLEOTIDE SEQUENCE [LARGE SCALE GENOMIC DNA]</scope>
    <source>
        <strain evidence="5">INPA 384B</strain>
    </source>
</reference>
<keyword evidence="1" id="KW-0812">Transmembrane</keyword>
<keyword evidence="1" id="KW-0472">Membrane</keyword>
<keyword evidence="1" id="KW-1133">Transmembrane helix</keyword>
<evidence type="ECO:0000256" key="1">
    <source>
        <dbReference type="SAM" id="Phobius"/>
    </source>
</evidence>
<dbReference type="Pfam" id="PF07589">
    <property type="entry name" value="PEP-CTERM"/>
    <property type="match status" value="1"/>
</dbReference>
<organism evidence="4 5">
    <name type="scientific">Bradyrhizobium campsiandrae</name>
    <dbReference type="NCBI Taxonomy" id="1729892"/>
    <lineage>
        <taxon>Bacteria</taxon>
        <taxon>Pseudomonadati</taxon>
        <taxon>Pseudomonadota</taxon>
        <taxon>Alphaproteobacteria</taxon>
        <taxon>Hyphomicrobiales</taxon>
        <taxon>Nitrobacteraceae</taxon>
        <taxon>Bradyrhizobium</taxon>
    </lineage>
</organism>
<accession>A0ABR7UE08</accession>
<evidence type="ECO:0000313" key="5">
    <source>
        <dbReference type="Proteomes" id="UP000639516"/>
    </source>
</evidence>
<feature type="domain" description="Ice-binding protein C-terminal" evidence="3">
    <location>
        <begin position="488"/>
        <end position="512"/>
    </location>
</feature>
<feature type="chain" id="PRO_5047288063" evidence="2">
    <location>
        <begin position="31"/>
        <end position="520"/>
    </location>
</feature>
<protein>
    <submittedName>
        <fullName evidence="4">PEP-CTERM sorting domain-containing protein</fullName>
    </submittedName>
</protein>
<evidence type="ECO:0000256" key="2">
    <source>
        <dbReference type="SAM" id="SignalP"/>
    </source>
</evidence>
<gene>
    <name evidence="4" type="ORF">HA482_28780</name>
</gene>
<evidence type="ECO:0000313" key="4">
    <source>
        <dbReference type="EMBL" id="MBC9982210.1"/>
    </source>
</evidence>
<feature type="signal peptide" evidence="2">
    <location>
        <begin position="1"/>
        <end position="30"/>
    </location>
</feature>